<comment type="similarity">
    <text evidence="1">Belongs to the helicase family.</text>
</comment>
<comment type="caution">
    <text evidence="3">The sequence shown here is derived from an EMBL/GenBank/DDBJ whole genome shotgun (WGS) entry which is preliminary data.</text>
</comment>
<dbReference type="PANTHER" id="PTHR10492:SF57">
    <property type="entry name" value="ATP-DEPENDENT DNA HELICASE"/>
    <property type="match status" value="1"/>
</dbReference>
<protein>
    <recommendedName>
        <fullName evidence="1">ATP-dependent DNA helicase</fullName>
        <ecNumber evidence="1">5.6.2.3</ecNumber>
    </recommendedName>
</protein>
<comment type="catalytic activity">
    <reaction evidence="1">
        <text>ATP + H2O = ADP + phosphate + H(+)</text>
        <dbReference type="Rhea" id="RHEA:13065"/>
        <dbReference type="ChEBI" id="CHEBI:15377"/>
        <dbReference type="ChEBI" id="CHEBI:15378"/>
        <dbReference type="ChEBI" id="CHEBI:30616"/>
        <dbReference type="ChEBI" id="CHEBI:43474"/>
        <dbReference type="ChEBI" id="CHEBI:456216"/>
        <dbReference type="EC" id="5.6.2.3"/>
    </reaction>
</comment>
<dbReference type="EC" id="5.6.2.3" evidence="1"/>
<keyword evidence="1" id="KW-0234">DNA repair</keyword>
<sequence>MIVLAGIASLILPGRRTAHSIFVIPLELVENSTCGIKQNTHLAELMQQVLAVGDGSLPAKIKERKDEATWIEFPEKFIIKSWDYPIKNIVA</sequence>
<reference evidence="3" key="1">
    <citation type="journal article" date="2022" name="Int. J. Mol. Sci.">
        <title>Draft Genome of Tanacetum Coccineum: Genomic Comparison of Closely Related Tanacetum-Family Plants.</title>
        <authorList>
            <person name="Yamashiro T."/>
            <person name="Shiraishi A."/>
            <person name="Nakayama K."/>
            <person name="Satake H."/>
        </authorList>
    </citation>
    <scope>NUCLEOTIDE SEQUENCE</scope>
</reference>
<dbReference type="PANTHER" id="PTHR10492">
    <property type="match status" value="1"/>
</dbReference>
<keyword evidence="1" id="KW-0067">ATP-binding</keyword>
<gene>
    <name evidence="3" type="ORF">Tco_0820005</name>
</gene>
<keyword evidence="1" id="KW-0378">Hydrolase</keyword>
<organism evidence="3 4">
    <name type="scientific">Tanacetum coccineum</name>
    <dbReference type="NCBI Taxonomy" id="301880"/>
    <lineage>
        <taxon>Eukaryota</taxon>
        <taxon>Viridiplantae</taxon>
        <taxon>Streptophyta</taxon>
        <taxon>Embryophyta</taxon>
        <taxon>Tracheophyta</taxon>
        <taxon>Spermatophyta</taxon>
        <taxon>Magnoliopsida</taxon>
        <taxon>eudicotyledons</taxon>
        <taxon>Gunneridae</taxon>
        <taxon>Pentapetalae</taxon>
        <taxon>asterids</taxon>
        <taxon>campanulids</taxon>
        <taxon>Asterales</taxon>
        <taxon>Asteraceae</taxon>
        <taxon>Asteroideae</taxon>
        <taxon>Anthemideae</taxon>
        <taxon>Anthemidinae</taxon>
        <taxon>Tanacetum</taxon>
    </lineage>
</organism>
<dbReference type="InterPro" id="IPR010285">
    <property type="entry name" value="DNA_helicase_pif1-like_DEAD"/>
</dbReference>
<reference evidence="3" key="2">
    <citation type="submission" date="2022-01" db="EMBL/GenBank/DDBJ databases">
        <authorList>
            <person name="Yamashiro T."/>
            <person name="Shiraishi A."/>
            <person name="Satake H."/>
            <person name="Nakayama K."/>
        </authorList>
    </citation>
    <scope>NUCLEOTIDE SEQUENCE</scope>
</reference>
<evidence type="ECO:0000259" key="2">
    <source>
        <dbReference type="Pfam" id="PF05970"/>
    </source>
</evidence>
<keyword evidence="4" id="KW-1185">Reference proteome</keyword>
<evidence type="ECO:0000313" key="3">
    <source>
        <dbReference type="EMBL" id="GJS98835.1"/>
    </source>
</evidence>
<evidence type="ECO:0000256" key="1">
    <source>
        <dbReference type="RuleBase" id="RU363044"/>
    </source>
</evidence>
<dbReference type="Proteomes" id="UP001151760">
    <property type="component" value="Unassembled WGS sequence"/>
</dbReference>
<evidence type="ECO:0000313" key="4">
    <source>
        <dbReference type="Proteomes" id="UP001151760"/>
    </source>
</evidence>
<dbReference type="Pfam" id="PF05970">
    <property type="entry name" value="PIF1"/>
    <property type="match status" value="1"/>
</dbReference>
<keyword evidence="1" id="KW-0547">Nucleotide-binding</keyword>
<comment type="cofactor">
    <cofactor evidence="1">
        <name>Mg(2+)</name>
        <dbReference type="ChEBI" id="CHEBI:18420"/>
    </cofactor>
</comment>
<proteinExistence type="inferred from homology"/>
<keyword evidence="1" id="KW-0233">DNA recombination</keyword>
<keyword evidence="1" id="KW-0227">DNA damage</keyword>
<accession>A0ABQ5A877</accession>
<keyword evidence="1" id="KW-0347">Helicase</keyword>
<name>A0ABQ5A877_9ASTR</name>
<feature type="domain" description="DNA helicase Pif1-like DEAD-box helicase" evidence="2">
    <location>
        <begin position="5"/>
        <end position="50"/>
    </location>
</feature>
<dbReference type="EMBL" id="BQNB010012074">
    <property type="protein sequence ID" value="GJS98835.1"/>
    <property type="molecule type" value="Genomic_DNA"/>
</dbReference>